<dbReference type="STRING" id="1385513.N780_09375"/>
<reference evidence="2 3" key="1">
    <citation type="submission" date="2013-08" db="EMBL/GenBank/DDBJ databases">
        <title>Genome of Pontibacillus chungwhensis.</title>
        <authorList>
            <person name="Wang Q."/>
            <person name="Wang G."/>
        </authorList>
    </citation>
    <scope>NUCLEOTIDE SEQUENCE [LARGE SCALE GENOMIC DNA]</scope>
    <source>
        <strain evidence="2 3">BH030062</strain>
    </source>
</reference>
<dbReference type="Proteomes" id="UP000030153">
    <property type="component" value="Unassembled WGS sequence"/>
</dbReference>
<dbReference type="OrthoDB" id="1495777at2"/>
<dbReference type="Pfam" id="PF17936">
    <property type="entry name" value="Big_6"/>
    <property type="match status" value="1"/>
</dbReference>
<proteinExistence type="predicted"/>
<dbReference type="EMBL" id="AVBG01000028">
    <property type="protein sequence ID" value="KGP89639.1"/>
    <property type="molecule type" value="Genomic_DNA"/>
</dbReference>
<dbReference type="eggNOG" id="COG2373">
    <property type="taxonomic scope" value="Bacteria"/>
</dbReference>
<dbReference type="NCBIfam" id="NF033510">
    <property type="entry name" value="Ca_tandemer"/>
    <property type="match status" value="2"/>
</dbReference>
<evidence type="ECO:0000313" key="3">
    <source>
        <dbReference type="Proteomes" id="UP000030153"/>
    </source>
</evidence>
<dbReference type="InterPro" id="IPR041498">
    <property type="entry name" value="Big_6"/>
</dbReference>
<dbReference type="Gene3D" id="2.60.40.10">
    <property type="entry name" value="Immunoglobulins"/>
    <property type="match status" value="2"/>
</dbReference>
<protein>
    <recommendedName>
        <fullName evidence="1">Bacterial Ig domain-containing protein</fullName>
    </recommendedName>
</protein>
<sequence>MTDADNEANLFAAISNNRVALELDEEAVITGNSDDYLDAYEALLEADEDFEFSSVQEINDFVEGVNAEVLEGLVSDVNDALGEGELISALAAINIENVIPTTTGGVDFPLEYFDAIQAENPSTVAEVQAVVDLVNSNEAEEAVAEAEVETTNANITDAQAVINALPADEEDETTVADFQDRLDALAPLAGVNQVILDATYDENAEEYTFNGLQTALENEDLSVDSVIATAISDYEDALSVLLEEDEDFLFSSEEEVQTFINEQNQSFIDEVNAAVADAEEGSEAADLFTALDADALNLTGVTSANTDAYYAQYELLLEGDADFEFTSVQEIQDFVNDTNLLVAANAGSDSALFDIAAQNDVESYLNLSSAQRTEVAADVEALINSEDGGEFTTLAGVISELDSQSTTYDNLLSALNDAETTTQMDVALEALENDDYEGLSSSEQFALAEDILNNQRPDTGFATLGQVQALDLGADLVAPDAPFIGTDIETVNNEIADSVDFNGTAEAGSTVAISVDDEDAGTAAVTYTTVETSEDGSFSQVLNVSGLTDGNITVTVTAEDASNNTSAESTETFVLDTVTTVTADAVTSEDTTVTGTGEAGSTVVVTDGSDNELGTAVIDETGSFSLDIPAQSATTELTFTSTDVAGNTATDNVTVTDAQ</sequence>
<accession>A0A0A2UNW4</accession>
<organism evidence="2 3">
    <name type="scientific">Pontibacillus chungwhensis BH030062</name>
    <dbReference type="NCBI Taxonomy" id="1385513"/>
    <lineage>
        <taxon>Bacteria</taxon>
        <taxon>Bacillati</taxon>
        <taxon>Bacillota</taxon>
        <taxon>Bacilli</taxon>
        <taxon>Bacillales</taxon>
        <taxon>Bacillaceae</taxon>
        <taxon>Pontibacillus</taxon>
    </lineage>
</organism>
<dbReference type="InterPro" id="IPR013783">
    <property type="entry name" value="Ig-like_fold"/>
</dbReference>
<feature type="domain" description="Bacterial Ig" evidence="1">
    <location>
        <begin position="581"/>
        <end position="655"/>
    </location>
</feature>
<evidence type="ECO:0000313" key="2">
    <source>
        <dbReference type="EMBL" id="KGP89639.1"/>
    </source>
</evidence>
<dbReference type="AlphaFoldDB" id="A0A0A2UNW4"/>
<name>A0A0A2UNW4_9BACI</name>
<dbReference type="RefSeq" id="WP_036787958.1">
    <property type="nucleotide sequence ID" value="NZ_AVBG01000028.1"/>
</dbReference>
<comment type="caution">
    <text evidence="2">The sequence shown here is derived from an EMBL/GenBank/DDBJ whole genome shotgun (WGS) entry which is preliminary data.</text>
</comment>
<keyword evidence="3" id="KW-1185">Reference proteome</keyword>
<gene>
    <name evidence="2" type="ORF">N780_09375</name>
</gene>
<evidence type="ECO:0000259" key="1">
    <source>
        <dbReference type="Pfam" id="PF17936"/>
    </source>
</evidence>